<dbReference type="Pfam" id="PF14261">
    <property type="entry name" value="DUF4351"/>
    <property type="match status" value="1"/>
</dbReference>
<dbReference type="Proteomes" id="UP000248857">
    <property type="component" value="Unassembled WGS sequence"/>
</dbReference>
<reference evidence="2 3" key="1">
    <citation type="journal article" date="2018" name="Sci. Rep.">
        <title>A novel species of the marine cyanobacterium Acaryochloris with a unique pigment content and lifestyle.</title>
        <authorList>
            <person name="Partensky F."/>
            <person name="Six C."/>
            <person name="Ratin M."/>
            <person name="Garczarek L."/>
            <person name="Vaulot D."/>
            <person name="Probert I."/>
            <person name="Calteau A."/>
            <person name="Gourvil P."/>
            <person name="Marie D."/>
            <person name="Grebert T."/>
            <person name="Bouchier C."/>
            <person name="Le Panse S."/>
            <person name="Gachenot M."/>
            <person name="Rodriguez F."/>
            <person name="Garrido J.L."/>
        </authorList>
    </citation>
    <scope>NUCLEOTIDE SEQUENCE [LARGE SCALE GENOMIC DNA]</scope>
    <source>
        <strain evidence="2 3">RCC1774</strain>
    </source>
</reference>
<proteinExistence type="predicted"/>
<feature type="domain" description="DUF4351" evidence="1">
    <location>
        <begin position="16"/>
        <end position="74"/>
    </location>
</feature>
<dbReference type="PANTHER" id="PTHR35586:SF1">
    <property type="entry name" value="SLL1691 PROTEIN"/>
    <property type="match status" value="1"/>
</dbReference>
<keyword evidence="3" id="KW-1185">Reference proteome</keyword>
<name>A0A2W1JKX2_9CYAN</name>
<dbReference type="AlphaFoldDB" id="A0A2W1JKX2"/>
<protein>
    <recommendedName>
        <fullName evidence="1">DUF4351 domain-containing protein</fullName>
    </recommendedName>
</protein>
<organism evidence="2 3">
    <name type="scientific">Acaryochloris thomasi RCC1774</name>
    <dbReference type="NCBI Taxonomy" id="1764569"/>
    <lineage>
        <taxon>Bacteria</taxon>
        <taxon>Bacillati</taxon>
        <taxon>Cyanobacteriota</taxon>
        <taxon>Cyanophyceae</taxon>
        <taxon>Acaryochloridales</taxon>
        <taxon>Acaryochloridaceae</taxon>
        <taxon>Acaryochloris</taxon>
        <taxon>Acaryochloris thomasi</taxon>
    </lineage>
</organism>
<dbReference type="InterPro" id="IPR025587">
    <property type="entry name" value="DUF4351"/>
</dbReference>
<sequence>MKQSVIYQDIEGVGREKGRQEEGQSLVLRQLAHRFGKLPSVVHQRIKSLSLQQTEDLSIALLDITDLSALETWLQERL</sequence>
<dbReference type="PANTHER" id="PTHR35586">
    <property type="entry name" value="SLL1691 PROTEIN"/>
    <property type="match status" value="1"/>
</dbReference>
<accession>A0A2W1JKX2</accession>
<evidence type="ECO:0000313" key="2">
    <source>
        <dbReference type="EMBL" id="PZD74040.1"/>
    </source>
</evidence>
<evidence type="ECO:0000313" key="3">
    <source>
        <dbReference type="Proteomes" id="UP000248857"/>
    </source>
</evidence>
<dbReference type="EMBL" id="PQWO01000004">
    <property type="protein sequence ID" value="PZD74040.1"/>
    <property type="molecule type" value="Genomic_DNA"/>
</dbReference>
<gene>
    <name evidence="2" type="ORF">C1752_01508</name>
</gene>
<comment type="caution">
    <text evidence="2">The sequence shown here is derived from an EMBL/GenBank/DDBJ whole genome shotgun (WGS) entry which is preliminary data.</text>
</comment>
<evidence type="ECO:0000259" key="1">
    <source>
        <dbReference type="Pfam" id="PF14261"/>
    </source>
</evidence>